<dbReference type="Proteomes" id="UP000241462">
    <property type="component" value="Unassembled WGS sequence"/>
</dbReference>
<name>A0A2T3AJ58_9PEZI</name>
<proteinExistence type="predicted"/>
<dbReference type="Gene3D" id="3.10.20.720">
    <property type="match status" value="1"/>
</dbReference>
<feature type="region of interest" description="Disordered" evidence="1">
    <location>
        <begin position="296"/>
        <end position="400"/>
    </location>
</feature>
<evidence type="ECO:0000313" key="3">
    <source>
        <dbReference type="Proteomes" id="UP000241462"/>
    </source>
</evidence>
<dbReference type="EMBL" id="KZ678383">
    <property type="protein sequence ID" value="PSS00586.1"/>
    <property type="molecule type" value="Genomic_DNA"/>
</dbReference>
<dbReference type="GO" id="GO:0034080">
    <property type="term" value="P:CENP-A containing chromatin assembly"/>
    <property type="evidence" value="ECO:0007669"/>
    <property type="project" value="InterPro"/>
</dbReference>
<keyword evidence="3" id="KW-1185">Reference proteome</keyword>
<gene>
    <name evidence="2" type="ORF">BD289DRAFT_423952</name>
</gene>
<protein>
    <submittedName>
        <fullName evidence="2">Centromere protein Chl4/mis15/CENP-N</fullName>
    </submittedName>
</protein>
<feature type="compositionally biased region" description="Acidic residues" evidence="1">
    <location>
        <begin position="450"/>
        <end position="464"/>
    </location>
</feature>
<accession>A0A2T3AJ58</accession>
<dbReference type="AlphaFoldDB" id="A0A2T3AJ58"/>
<feature type="compositionally biased region" description="Basic and acidic residues" evidence="1">
    <location>
        <begin position="423"/>
        <end position="449"/>
    </location>
</feature>
<dbReference type="InterPro" id="IPR007902">
    <property type="entry name" value="Chl4/mis15/CENP-N"/>
</dbReference>
<dbReference type="STRING" id="2025994.A0A2T3AJ58"/>
<sequence length="530" mass="58492">MARVSIPTTGCLPHTLRLDPSNPAIIKVLNRLTRPSLLTVVLEWLDEANTLLCVPYLRNAEDEDEDDDPADLYPPETSLEDLRNLYTEMQTRKGSKREVIDRICDGDWRHGLTLYQLSMADLQHLYDHPTSLQWSAYGVAPLRTPTSQQAAEGDRPLKVDAKSLVVPRFHPSTFLQNLQAQVLPDVKAHYNIDRPKDMALLLLRIFMLDSPYRTDLATTADAGMGGRGSANAADASRTIYIAFPDGAPYVYISKSQSIGPSTASETKSLRALVVEGIPKAFSRPRERYTLKRTQMTTRNLHGLLHRRGPGRTNTAGGGWSIYSDERAKESPLDVILPTPPLSEEDEQTAAFKKSSEGRKRDKDVGRRKRFASPETQEDERRQKRSRLVAQARFGDSARADDGRGVERVDIVINDSFLARGSTRKHEAADGARLKPAKDVSSDPGLRTEGDGSEGSEGEGDDDNGDGGSQRWRPSVKLTFHGSHVFAGIRQLVEAGIIQGEKMPGWMTGEEGVTIGAVRQGRITGYHGSGI</sequence>
<dbReference type="InParanoid" id="A0A2T3AJ58"/>
<dbReference type="FunCoup" id="A0A2T3AJ58">
    <property type="interactions" value="43"/>
</dbReference>
<organism evidence="2 3">
    <name type="scientific">Coniella lustricola</name>
    <dbReference type="NCBI Taxonomy" id="2025994"/>
    <lineage>
        <taxon>Eukaryota</taxon>
        <taxon>Fungi</taxon>
        <taxon>Dikarya</taxon>
        <taxon>Ascomycota</taxon>
        <taxon>Pezizomycotina</taxon>
        <taxon>Sordariomycetes</taxon>
        <taxon>Sordariomycetidae</taxon>
        <taxon>Diaporthales</taxon>
        <taxon>Schizoparmaceae</taxon>
        <taxon>Coniella</taxon>
    </lineage>
</organism>
<reference evidence="2 3" key="1">
    <citation type="journal article" date="2018" name="Mycol. Prog.">
        <title>Coniella lustricola, a new species from submerged detritus.</title>
        <authorList>
            <person name="Raudabaugh D.B."/>
            <person name="Iturriaga T."/>
            <person name="Carver A."/>
            <person name="Mondo S."/>
            <person name="Pangilinan J."/>
            <person name="Lipzen A."/>
            <person name="He G."/>
            <person name="Amirebrahimi M."/>
            <person name="Grigoriev I.V."/>
            <person name="Miller A.N."/>
        </authorList>
    </citation>
    <scope>NUCLEOTIDE SEQUENCE [LARGE SCALE GENOMIC DNA]</scope>
    <source>
        <strain evidence="2 3">B22-T-1</strain>
    </source>
</reference>
<evidence type="ECO:0000313" key="2">
    <source>
        <dbReference type="EMBL" id="PSS00586.1"/>
    </source>
</evidence>
<feature type="region of interest" description="Disordered" evidence="1">
    <location>
        <begin position="420"/>
        <end position="473"/>
    </location>
</feature>
<dbReference type="OrthoDB" id="6585699at2759"/>
<dbReference type="Pfam" id="PF05238">
    <property type="entry name" value="CENP-N"/>
    <property type="match status" value="1"/>
</dbReference>
<feature type="compositionally biased region" description="Basic and acidic residues" evidence="1">
    <location>
        <begin position="353"/>
        <end position="364"/>
    </location>
</feature>
<evidence type="ECO:0000256" key="1">
    <source>
        <dbReference type="SAM" id="MobiDB-lite"/>
    </source>
</evidence>
<dbReference type="GO" id="GO:0007059">
    <property type="term" value="P:chromosome segregation"/>
    <property type="evidence" value="ECO:0007669"/>
    <property type="project" value="InterPro"/>
</dbReference>